<dbReference type="SUPFAM" id="SSF46785">
    <property type="entry name" value="Winged helix' DNA-binding domain"/>
    <property type="match status" value="1"/>
</dbReference>
<evidence type="ECO:0000313" key="4">
    <source>
        <dbReference type="EMBL" id="ADH98176.1"/>
    </source>
</evidence>
<dbReference type="InterPro" id="IPR004173">
    <property type="entry name" value="3H_domain"/>
</dbReference>
<dbReference type="GO" id="GO:0046872">
    <property type="term" value="F:metal ion binding"/>
    <property type="evidence" value="ECO:0007669"/>
    <property type="project" value="UniProtKB-KW"/>
</dbReference>
<feature type="binding site" evidence="1">
    <location>
        <position position="147"/>
    </location>
    <ligand>
        <name>Ni(2+)</name>
        <dbReference type="ChEBI" id="CHEBI:49786"/>
    </ligand>
</feature>
<dbReference type="EMBL" id="CP001791">
    <property type="protein sequence ID" value="ADH98176.1"/>
    <property type="molecule type" value="Genomic_DNA"/>
</dbReference>
<keyword evidence="1" id="KW-0479">Metal-binding</keyword>
<dbReference type="SUPFAM" id="SSF75500">
    <property type="entry name" value="Putative transcriptional regulator TM1602, C-terminal domain"/>
    <property type="match status" value="1"/>
</dbReference>
<dbReference type="InterPro" id="IPR026043">
    <property type="entry name" value="NadR"/>
</dbReference>
<gene>
    <name evidence="4" type="ordered locus">Bsel_0641</name>
</gene>
<accession>D6XYL8</accession>
<dbReference type="Pfam" id="PF08279">
    <property type="entry name" value="HTH_11"/>
    <property type="match status" value="1"/>
</dbReference>
<dbReference type="Proteomes" id="UP000000271">
    <property type="component" value="Chromosome"/>
</dbReference>
<evidence type="ECO:0000256" key="1">
    <source>
        <dbReference type="PIRSR" id="PIRSR037847-1"/>
    </source>
</evidence>
<name>D6XYL8_BACIE</name>
<dbReference type="eggNOG" id="COG1827">
    <property type="taxonomic scope" value="Bacteria"/>
</dbReference>
<feature type="binding site" evidence="1">
    <location>
        <position position="149"/>
    </location>
    <ligand>
        <name>Ni(2+)</name>
        <dbReference type="ChEBI" id="CHEBI:49786"/>
    </ligand>
</feature>
<feature type="binding site" evidence="1">
    <location>
        <position position="80"/>
    </location>
    <ligand>
        <name>Ni(2+)</name>
        <dbReference type="ChEBI" id="CHEBI:49786"/>
    </ligand>
</feature>
<evidence type="ECO:0000313" key="5">
    <source>
        <dbReference type="Proteomes" id="UP000000271"/>
    </source>
</evidence>
<dbReference type="AlphaFoldDB" id="D6XYL8"/>
<keyword evidence="1" id="KW-0533">Nickel</keyword>
<evidence type="ECO:0000259" key="2">
    <source>
        <dbReference type="Pfam" id="PF02829"/>
    </source>
</evidence>
<keyword evidence="5" id="KW-1185">Reference proteome</keyword>
<sequence length="176" mass="19934">MKLTARERRNELIRILQKQREEPITGSHLAETFKISRELLTQDMALLKAGGHPVLATSHGYVWRGAPNDRQYKRIIVCRHSPEESQKELNILVDHGITVKDVMIEHPVYGELTGHIMVKSRKDAACFVNRMEQEQATYLMELTGGIHLHTLEAPCEDDFDAAVKALDEAGILVKPD</sequence>
<dbReference type="STRING" id="439292.Bsel_0641"/>
<organism evidence="4 5">
    <name type="scientific">Bacillus selenitireducens (strain ATCC 700615 / DSM 15326 / MLS10)</name>
    <dbReference type="NCBI Taxonomy" id="439292"/>
    <lineage>
        <taxon>Bacteria</taxon>
        <taxon>Bacillati</taxon>
        <taxon>Bacillota</taxon>
        <taxon>Bacilli</taxon>
        <taxon>Bacillales</taxon>
        <taxon>Bacillaceae</taxon>
        <taxon>Salisediminibacterium</taxon>
    </lineage>
</organism>
<dbReference type="RefSeq" id="WP_013171605.1">
    <property type="nucleotide sequence ID" value="NC_014219.1"/>
</dbReference>
<evidence type="ECO:0000259" key="3">
    <source>
        <dbReference type="Pfam" id="PF08279"/>
    </source>
</evidence>
<protein>
    <submittedName>
        <fullName evidence="4">3H domain protein</fullName>
    </submittedName>
</protein>
<dbReference type="Gene3D" id="3.30.1340.20">
    <property type="entry name" value="3H domain"/>
    <property type="match status" value="1"/>
</dbReference>
<dbReference type="InterPro" id="IPR036390">
    <property type="entry name" value="WH_DNA-bd_sf"/>
</dbReference>
<dbReference type="Gene3D" id="1.10.10.10">
    <property type="entry name" value="Winged helix-like DNA-binding domain superfamily/Winged helix DNA-binding domain"/>
    <property type="match status" value="1"/>
</dbReference>
<dbReference type="HOGENOM" id="CLU_108798_0_0_9"/>
<dbReference type="PANTHER" id="PTHR40068:SF1">
    <property type="entry name" value="TRANSCRIPTION REPRESSOR NIAR-RELATED"/>
    <property type="match status" value="1"/>
</dbReference>
<dbReference type="PANTHER" id="PTHR40068">
    <property type="entry name" value="TRANSCRIPTION REPRESSOR NIAR-RELATED"/>
    <property type="match status" value="1"/>
</dbReference>
<dbReference type="InterPro" id="IPR013196">
    <property type="entry name" value="HTH_11"/>
</dbReference>
<feature type="domain" description="Helix-turn-helix type 11" evidence="3">
    <location>
        <begin position="8"/>
        <end position="61"/>
    </location>
</feature>
<feature type="binding site" evidence="1">
    <location>
        <position position="88"/>
    </location>
    <ligand>
        <name>Ni(2+)</name>
        <dbReference type="ChEBI" id="CHEBI:49786"/>
    </ligand>
</feature>
<dbReference type="InterPro" id="IPR035922">
    <property type="entry name" value="3H_dom_sf"/>
</dbReference>
<dbReference type="KEGG" id="bse:Bsel_0641"/>
<feature type="domain" description="3H" evidence="2">
    <location>
        <begin position="76"/>
        <end position="172"/>
    </location>
</feature>
<dbReference type="Pfam" id="PF02829">
    <property type="entry name" value="3H"/>
    <property type="match status" value="1"/>
</dbReference>
<dbReference type="InterPro" id="IPR036388">
    <property type="entry name" value="WH-like_DNA-bd_sf"/>
</dbReference>
<proteinExistence type="predicted"/>
<reference evidence="4" key="1">
    <citation type="submission" date="2009-10" db="EMBL/GenBank/DDBJ databases">
        <title>Complete sequence of Bacillus selenitireducens MLS10.</title>
        <authorList>
            <consortium name="US DOE Joint Genome Institute"/>
            <person name="Lucas S."/>
            <person name="Copeland A."/>
            <person name="Lapidus A."/>
            <person name="Glavina del Rio T."/>
            <person name="Dalin E."/>
            <person name="Tice H."/>
            <person name="Bruce D."/>
            <person name="Goodwin L."/>
            <person name="Pitluck S."/>
            <person name="Sims D."/>
            <person name="Brettin T."/>
            <person name="Detter J.C."/>
            <person name="Han C."/>
            <person name="Larimer F."/>
            <person name="Land M."/>
            <person name="Hauser L."/>
            <person name="Kyrpides N."/>
            <person name="Ovchinnikova G."/>
            <person name="Stolz J."/>
        </authorList>
    </citation>
    <scope>NUCLEOTIDE SEQUENCE [LARGE SCALE GENOMIC DNA]</scope>
    <source>
        <strain evidence="4">MLS10</strain>
    </source>
</reference>
<dbReference type="PIRSF" id="PIRSF037847">
    <property type="entry name" value="NiaR"/>
    <property type="match status" value="1"/>
</dbReference>